<keyword evidence="3" id="KW-1185">Reference proteome</keyword>
<accession>A0A085N381</accession>
<name>A0A085N381_9BILA</name>
<reference evidence="2 3" key="1">
    <citation type="journal article" date="2014" name="Nat. Genet.">
        <title>Genome and transcriptome of the porcine whipworm Trichuris suis.</title>
        <authorList>
            <person name="Jex A.R."/>
            <person name="Nejsum P."/>
            <person name="Schwarz E.M."/>
            <person name="Hu L."/>
            <person name="Young N.D."/>
            <person name="Hall R.S."/>
            <person name="Korhonen P.K."/>
            <person name="Liao S."/>
            <person name="Thamsborg S."/>
            <person name="Xia J."/>
            <person name="Xu P."/>
            <person name="Wang S."/>
            <person name="Scheerlinck J.P."/>
            <person name="Hofmann A."/>
            <person name="Sternberg P.W."/>
            <person name="Wang J."/>
            <person name="Gasser R.B."/>
        </authorList>
    </citation>
    <scope>NUCLEOTIDE SEQUENCE [LARGE SCALE GENOMIC DNA]</scope>
    <source>
        <strain evidence="2">DCEP-RM93F</strain>
        <strain evidence="1">DCEP-RM93M</strain>
    </source>
</reference>
<dbReference type="EMBL" id="KL367564">
    <property type="protein sequence ID" value="KFD63927.1"/>
    <property type="molecule type" value="Genomic_DNA"/>
</dbReference>
<dbReference type="AlphaFoldDB" id="A0A085N381"/>
<protein>
    <submittedName>
        <fullName evidence="2">Uncharacterized protein</fullName>
    </submittedName>
</protein>
<evidence type="ECO:0000313" key="1">
    <source>
        <dbReference type="EMBL" id="KFD45902.1"/>
    </source>
</evidence>
<proteinExistence type="predicted"/>
<dbReference type="Proteomes" id="UP000030764">
    <property type="component" value="Unassembled WGS sequence"/>
</dbReference>
<gene>
    <name evidence="1" type="ORF">M513_13214</name>
    <name evidence="2" type="ORF">M514_13214</name>
</gene>
<evidence type="ECO:0000313" key="3">
    <source>
        <dbReference type="Proteomes" id="UP000030764"/>
    </source>
</evidence>
<organism evidence="2">
    <name type="scientific">Trichuris suis</name>
    <name type="common">pig whipworm</name>
    <dbReference type="NCBI Taxonomy" id="68888"/>
    <lineage>
        <taxon>Eukaryota</taxon>
        <taxon>Metazoa</taxon>
        <taxon>Ecdysozoa</taxon>
        <taxon>Nematoda</taxon>
        <taxon>Enoplea</taxon>
        <taxon>Dorylaimia</taxon>
        <taxon>Trichinellida</taxon>
        <taxon>Trichuridae</taxon>
        <taxon>Trichuris</taxon>
    </lineage>
</organism>
<dbReference type="EMBL" id="KL363411">
    <property type="protein sequence ID" value="KFD45902.1"/>
    <property type="molecule type" value="Genomic_DNA"/>
</dbReference>
<evidence type="ECO:0000313" key="2">
    <source>
        <dbReference type="EMBL" id="KFD63927.1"/>
    </source>
</evidence>
<sequence>MSLAEASAFQCLLKPTIKANNSTYKPDLVLIRNKNAWNIDIAICDPLGEQRSPRQTAQGKMPQIDVH</sequence>
<dbReference type="Proteomes" id="UP000030758">
    <property type="component" value="Unassembled WGS sequence"/>
</dbReference>